<dbReference type="GO" id="GO:0005829">
    <property type="term" value="C:cytosol"/>
    <property type="evidence" value="ECO:0007669"/>
    <property type="project" value="UniProtKB-SubCell"/>
</dbReference>
<feature type="domain" description="RING-type" evidence="13">
    <location>
        <begin position="43"/>
        <end position="242"/>
    </location>
</feature>
<evidence type="ECO:0000256" key="7">
    <source>
        <dbReference type="ARBA" id="ARBA00022723"/>
    </source>
</evidence>
<dbReference type="Gene3D" id="1.20.120.1750">
    <property type="match status" value="1"/>
</dbReference>
<evidence type="ECO:0000259" key="13">
    <source>
        <dbReference type="PROSITE" id="PS51873"/>
    </source>
</evidence>
<reference evidence="14 15" key="1">
    <citation type="submission" date="2013-11" db="EMBL/GenBank/DDBJ databases">
        <title>Draft genome of the bovine lungworm Dictyocaulus viviparus.</title>
        <authorList>
            <person name="Mitreva M."/>
        </authorList>
    </citation>
    <scope>NUCLEOTIDE SEQUENCE [LARGE SCALE GENOMIC DNA]</scope>
    <source>
        <strain evidence="14 15">HannoverDv2000</strain>
    </source>
</reference>
<keyword evidence="11" id="KW-0862">Zinc</keyword>
<dbReference type="InterPro" id="IPR003977">
    <property type="entry name" value="Parkin"/>
</dbReference>
<evidence type="ECO:0000256" key="9">
    <source>
        <dbReference type="ARBA" id="ARBA00022771"/>
    </source>
</evidence>
<dbReference type="InterPro" id="IPR054694">
    <property type="entry name" value="Parkin-like_IBR"/>
</dbReference>
<keyword evidence="5" id="KW-0963">Cytoplasm</keyword>
<reference evidence="15" key="2">
    <citation type="journal article" date="2016" name="Sci. Rep.">
        <title>Dictyocaulus viviparus genome, variome and transcriptome elucidate lungworm biology and support future intervention.</title>
        <authorList>
            <person name="McNulty S.N."/>
            <person name="Strube C."/>
            <person name="Rosa B.A."/>
            <person name="Martin J.C."/>
            <person name="Tyagi R."/>
            <person name="Choi Y.J."/>
            <person name="Wang Q."/>
            <person name="Hallsworth Pepin K."/>
            <person name="Zhang X."/>
            <person name="Ozersky P."/>
            <person name="Wilson R.K."/>
            <person name="Sternberg P.W."/>
            <person name="Gasser R.B."/>
            <person name="Mitreva M."/>
        </authorList>
    </citation>
    <scope>NUCLEOTIDE SEQUENCE [LARGE SCALE GENOMIC DNA]</scope>
    <source>
        <strain evidence="15">HannoverDv2000</strain>
    </source>
</reference>
<keyword evidence="12" id="KW-0832">Ubl conjugation</keyword>
<dbReference type="EMBL" id="KN716427">
    <property type="protein sequence ID" value="KJH45099.1"/>
    <property type="molecule type" value="Genomic_DNA"/>
</dbReference>
<protein>
    <recommendedName>
        <fullName evidence="4">RBR-type E3 ubiquitin transferase</fullName>
        <ecNumber evidence="4">2.3.2.31</ecNumber>
    </recommendedName>
</protein>
<dbReference type="InterPro" id="IPR002867">
    <property type="entry name" value="IBR_dom"/>
</dbReference>
<dbReference type="OrthoDB" id="1431934at2759"/>
<dbReference type="PRINTS" id="PR01475">
    <property type="entry name" value="PARKIN"/>
</dbReference>
<dbReference type="SMART" id="SM00647">
    <property type="entry name" value="IBR"/>
    <property type="match status" value="1"/>
</dbReference>
<evidence type="ECO:0000256" key="11">
    <source>
        <dbReference type="ARBA" id="ARBA00022833"/>
    </source>
</evidence>
<evidence type="ECO:0000313" key="15">
    <source>
        <dbReference type="Proteomes" id="UP000053766"/>
    </source>
</evidence>
<evidence type="ECO:0000256" key="1">
    <source>
        <dbReference type="ARBA" id="ARBA00001798"/>
    </source>
</evidence>
<sequence>MTIFKRERKLLNTNIGIDPHPFSINILLLQIGAVLSQVRGNWEHAQCNICIDEHTTYLFDFGCHHLICRQCFEECLLVALKDARFTFRPSVGFTISCPYPGCERYVTDVHHFRVIGEERYQAYQRLATEKSIVVDEQGVFCPYADCGSSFFWENEDDDGKVSCPECLRLFCRLCRSAVCICDTEDPTKLTIQATTKKCPGCGVNTERSEGCTHMHCVVCKMDWCFVCVTQWTEECQWNHWFA</sequence>
<dbReference type="Proteomes" id="UP000053766">
    <property type="component" value="Unassembled WGS sequence"/>
</dbReference>
<dbReference type="GO" id="GO:0061630">
    <property type="term" value="F:ubiquitin protein ligase activity"/>
    <property type="evidence" value="ECO:0007669"/>
    <property type="project" value="UniProtKB-EC"/>
</dbReference>
<comment type="pathway">
    <text evidence="3">Protein modification; protein ubiquitination.</text>
</comment>
<evidence type="ECO:0000256" key="12">
    <source>
        <dbReference type="ARBA" id="ARBA00022843"/>
    </source>
</evidence>
<evidence type="ECO:0000256" key="4">
    <source>
        <dbReference type="ARBA" id="ARBA00012251"/>
    </source>
</evidence>
<evidence type="ECO:0000256" key="10">
    <source>
        <dbReference type="ARBA" id="ARBA00022786"/>
    </source>
</evidence>
<dbReference type="GO" id="GO:0016567">
    <property type="term" value="P:protein ubiquitination"/>
    <property type="evidence" value="ECO:0007669"/>
    <property type="project" value="InterPro"/>
</dbReference>
<keyword evidence="10" id="KW-0833">Ubl conjugation pathway</keyword>
<keyword evidence="6" id="KW-0808">Transferase</keyword>
<dbReference type="SUPFAM" id="SSF57850">
    <property type="entry name" value="RING/U-box"/>
    <property type="match status" value="3"/>
</dbReference>
<evidence type="ECO:0000256" key="3">
    <source>
        <dbReference type="ARBA" id="ARBA00004906"/>
    </source>
</evidence>
<dbReference type="EC" id="2.3.2.31" evidence="4"/>
<dbReference type="STRING" id="29172.A0A0D8XMR8"/>
<dbReference type="PANTHER" id="PTHR11685">
    <property type="entry name" value="RBR FAMILY RING FINGER AND IBR DOMAIN-CONTAINING"/>
    <property type="match status" value="1"/>
</dbReference>
<dbReference type="Pfam" id="PF22605">
    <property type="entry name" value="IBR_2"/>
    <property type="match status" value="1"/>
</dbReference>
<keyword evidence="7" id="KW-0479">Metal-binding</keyword>
<comment type="catalytic activity">
    <reaction evidence="1">
        <text>[E2 ubiquitin-conjugating enzyme]-S-ubiquitinyl-L-cysteine + [acceptor protein]-L-lysine = [E2 ubiquitin-conjugating enzyme]-L-cysteine + [acceptor protein]-N(6)-ubiquitinyl-L-lysine.</text>
        <dbReference type="EC" id="2.3.2.31"/>
    </reaction>
</comment>
<evidence type="ECO:0000256" key="2">
    <source>
        <dbReference type="ARBA" id="ARBA00004514"/>
    </source>
</evidence>
<keyword evidence="9" id="KW-0863">Zinc-finger</keyword>
<name>A0A0D8XMR8_DICVI</name>
<evidence type="ECO:0000256" key="8">
    <source>
        <dbReference type="ARBA" id="ARBA00022737"/>
    </source>
</evidence>
<keyword evidence="8" id="KW-0677">Repeat</keyword>
<evidence type="ECO:0000256" key="5">
    <source>
        <dbReference type="ARBA" id="ARBA00022490"/>
    </source>
</evidence>
<dbReference type="InterPro" id="IPR044066">
    <property type="entry name" value="TRIAD_supradom"/>
</dbReference>
<proteinExistence type="predicted"/>
<evidence type="ECO:0000313" key="14">
    <source>
        <dbReference type="EMBL" id="KJH45099.1"/>
    </source>
</evidence>
<accession>A0A0D8XMR8</accession>
<organism evidence="14 15">
    <name type="scientific">Dictyocaulus viviparus</name>
    <name type="common">Bovine lungworm</name>
    <dbReference type="NCBI Taxonomy" id="29172"/>
    <lineage>
        <taxon>Eukaryota</taxon>
        <taxon>Metazoa</taxon>
        <taxon>Ecdysozoa</taxon>
        <taxon>Nematoda</taxon>
        <taxon>Chromadorea</taxon>
        <taxon>Rhabditida</taxon>
        <taxon>Rhabditina</taxon>
        <taxon>Rhabditomorpha</taxon>
        <taxon>Strongyloidea</taxon>
        <taxon>Metastrongylidae</taxon>
        <taxon>Dictyocaulus</taxon>
    </lineage>
</organism>
<dbReference type="PROSITE" id="PS51873">
    <property type="entry name" value="TRIAD"/>
    <property type="match status" value="1"/>
</dbReference>
<evidence type="ECO:0000256" key="6">
    <source>
        <dbReference type="ARBA" id="ARBA00022679"/>
    </source>
</evidence>
<comment type="subcellular location">
    <subcellularLocation>
        <location evidence="2">Cytoplasm</location>
        <location evidence="2">Cytosol</location>
    </subcellularLocation>
</comment>
<dbReference type="AlphaFoldDB" id="A0A0D8XMR8"/>
<dbReference type="GO" id="GO:0008270">
    <property type="term" value="F:zinc ion binding"/>
    <property type="evidence" value="ECO:0007669"/>
    <property type="project" value="UniProtKB-KW"/>
</dbReference>
<keyword evidence="15" id="KW-1185">Reference proteome</keyword>
<gene>
    <name evidence="14" type="ORF">DICVIV_08856</name>
</gene>
<dbReference type="Pfam" id="PF17978">
    <property type="entry name" value="zf-RING_14"/>
    <property type="match status" value="1"/>
</dbReference>
<dbReference type="GO" id="GO:0005739">
    <property type="term" value="C:mitochondrion"/>
    <property type="evidence" value="ECO:0007669"/>
    <property type="project" value="InterPro"/>
</dbReference>
<dbReference type="InterPro" id="IPR041170">
    <property type="entry name" value="Znf-RING_14"/>
</dbReference>
<dbReference type="InterPro" id="IPR031127">
    <property type="entry name" value="E3_UB_ligase_RBR"/>
</dbReference>